<gene>
    <name evidence="6" type="ORF">BKA67DRAFT_519399</name>
</gene>
<dbReference type="InterPro" id="IPR036864">
    <property type="entry name" value="Zn2-C6_fun-type_DNA-bd_sf"/>
</dbReference>
<protein>
    <recommendedName>
        <fullName evidence="5">Xylanolytic transcriptional activator regulatory domain-containing protein</fullName>
    </recommendedName>
</protein>
<dbReference type="InterPro" id="IPR007219">
    <property type="entry name" value="XnlR_reg_dom"/>
</dbReference>
<evidence type="ECO:0000256" key="4">
    <source>
        <dbReference type="SAM" id="MobiDB-lite"/>
    </source>
</evidence>
<dbReference type="SMART" id="SM00906">
    <property type="entry name" value="Fungal_trans"/>
    <property type="match status" value="1"/>
</dbReference>
<dbReference type="PANTHER" id="PTHR46910">
    <property type="entry name" value="TRANSCRIPTION FACTOR PDR1"/>
    <property type="match status" value="1"/>
</dbReference>
<name>A0A9P8UJ34_9PEZI</name>
<proteinExistence type="predicted"/>
<dbReference type="AlphaFoldDB" id="A0A9P8UJ34"/>
<dbReference type="CDD" id="cd12148">
    <property type="entry name" value="fungal_TF_MHR"/>
    <property type="match status" value="1"/>
</dbReference>
<dbReference type="GO" id="GO:0003677">
    <property type="term" value="F:DNA binding"/>
    <property type="evidence" value="ECO:0007669"/>
    <property type="project" value="InterPro"/>
</dbReference>
<evidence type="ECO:0000256" key="2">
    <source>
        <dbReference type="ARBA" id="ARBA00023242"/>
    </source>
</evidence>
<organism evidence="6 7">
    <name type="scientific">Truncatella angustata</name>
    <dbReference type="NCBI Taxonomy" id="152316"/>
    <lineage>
        <taxon>Eukaryota</taxon>
        <taxon>Fungi</taxon>
        <taxon>Dikarya</taxon>
        <taxon>Ascomycota</taxon>
        <taxon>Pezizomycotina</taxon>
        <taxon>Sordariomycetes</taxon>
        <taxon>Xylariomycetidae</taxon>
        <taxon>Amphisphaeriales</taxon>
        <taxon>Sporocadaceae</taxon>
        <taxon>Truncatella</taxon>
    </lineage>
</organism>
<comment type="caution">
    <text evidence="6">The sequence shown here is derived from an EMBL/GenBank/DDBJ whole genome shotgun (WGS) entry which is preliminary data.</text>
</comment>
<keyword evidence="1" id="KW-0479">Metal-binding</keyword>
<dbReference type="RefSeq" id="XP_045957432.1">
    <property type="nucleotide sequence ID" value="XM_046098097.1"/>
</dbReference>
<dbReference type="OrthoDB" id="103819at2759"/>
<evidence type="ECO:0000256" key="1">
    <source>
        <dbReference type="ARBA" id="ARBA00022723"/>
    </source>
</evidence>
<evidence type="ECO:0000256" key="3">
    <source>
        <dbReference type="SAM" id="Coils"/>
    </source>
</evidence>
<dbReference type="EMBL" id="JAGPXC010000005">
    <property type="protein sequence ID" value="KAH6653155.1"/>
    <property type="molecule type" value="Genomic_DNA"/>
</dbReference>
<feature type="non-terminal residue" evidence="6">
    <location>
        <position position="664"/>
    </location>
</feature>
<evidence type="ECO:0000259" key="5">
    <source>
        <dbReference type="SMART" id="SM00906"/>
    </source>
</evidence>
<keyword evidence="7" id="KW-1185">Reference proteome</keyword>
<dbReference type="PANTHER" id="PTHR46910:SF5">
    <property type="entry name" value="ZN(II)2CYS6 TRANSCRIPTION FACTOR (EUROFUNG)"/>
    <property type="match status" value="1"/>
</dbReference>
<dbReference type="CDD" id="cd00067">
    <property type="entry name" value="GAL4"/>
    <property type="match status" value="1"/>
</dbReference>
<feature type="region of interest" description="Disordered" evidence="4">
    <location>
        <begin position="71"/>
        <end position="91"/>
    </location>
</feature>
<feature type="domain" description="Xylanolytic transcriptional activator regulatory" evidence="5">
    <location>
        <begin position="305"/>
        <end position="378"/>
    </location>
</feature>
<accession>A0A9P8UJ34</accession>
<dbReference type="Pfam" id="PF04082">
    <property type="entry name" value="Fungal_trans"/>
    <property type="match status" value="1"/>
</dbReference>
<dbReference type="Proteomes" id="UP000758603">
    <property type="component" value="Unassembled WGS sequence"/>
</dbReference>
<evidence type="ECO:0000313" key="7">
    <source>
        <dbReference type="Proteomes" id="UP000758603"/>
    </source>
</evidence>
<keyword evidence="3" id="KW-0175">Coiled coil</keyword>
<evidence type="ECO:0000313" key="6">
    <source>
        <dbReference type="EMBL" id="KAH6653155.1"/>
    </source>
</evidence>
<feature type="coiled-coil region" evidence="3">
    <location>
        <begin position="36"/>
        <end position="63"/>
    </location>
</feature>
<dbReference type="InterPro" id="IPR050987">
    <property type="entry name" value="AtrR-like"/>
</dbReference>
<reference evidence="6" key="1">
    <citation type="journal article" date="2021" name="Nat. Commun.">
        <title>Genetic determinants of endophytism in the Arabidopsis root mycobiome.</title>
        <authorList>
            <person name="Mesny F."/>
            <person name="Miyauchi S."/>
            <person name="Thiergart T."/>
            <person name="Pickel B."/>
            <person name="Atanasova L."/>
            <person name="Karlsson M."/>
            <person name="Huettel B."/>
            <person name="Barry K.W."/>
            <person name="Haridas S."/>
            <person name="Chen C."/>
            <person name="Bauer D."/>
            <person name="Andreopoulos W."/>
            <person name="Pangilinan J."/>
            <person name="LaButti K."/>
            <person name="Riley R."/>
            <person name="Lipzen A."/>
            <person name="Clum A."/>
            <person name="Drula E."/>
            <person name="Henrissat B."/>
            <person name="Kohler A."/>
            <person name="Grigoriev I.V."/>
            <person name="Martin F.M."/>
            <person name="Hacquard S."/>
        </authorList>
    </citation>
    <scope>NUCLEOTIDE SEQUENCE</scope>
    <source>
        <strain evidence="6">MPI-SDFR-AT-0073</strain>
    </source>
</reference>
<sequence>IKCDRGVPCANCIIAKRTCNATGPNSGGARQRVLISSQYEQKIDRIEDRLDGIERLLQDVIASVRPQRSEVPSLSRMSSQHEVDSTIRPEASTEEPALLFEGGSSLTAHTNLVSNLVSHTVNQTNLPELDRGIQSALSTLRHIVDRQYKKAVGNELGFSNQKPLPRGGLRELPMPPLQVVLQLLRTMKDAGPTVPWTLHCIFLPIPAFAEYCQRVYFATEDFDLGTFIVVNGGLFYALGGRGLIREEFDDPNIRADYFKYRNMCADNLVAALGSISLFMPASVVNIEALLLGTNYAIEGSRPSLAWKMSNIAAQMCQTLGYHQMPTAQGTQVHILDQERRIDALRYTYIVNKALALRLGRASAFQDYDISVPIYGPGNRQETLWQKIVAARVRHARVQGKIYEQLYSSKALVAPPEHRTSHAMALAESVKAMIADLERIKIEFGNSHDAATQDMPTRDASIHILGSQMIQYQSSLTLIYRAVPESGHTSNTFADECNEAARIAFQHHRSCMAHAVSPVAQTGYVHWTLLFAPFTPLIAIFCHAIERLDEGDLRELESFIVSLEPVCPLSESTEQLHRLAQALHNIAFLYIKAKKSQFGMQDTVPMERDFESYLTRLGLMVPATGHTGYDNVATGPPQNQPLGGWFAGNVTMMGLLEEDLGDFFP</sequence>
<keyword evidence="2" id="KW-0539">Nucleus</keyword>
<dbReference type="GO" id="GO:0000981">
    <property type="term" value="F:DNA-binding transcription factor activity, RNA polymerase II-specific"/>
    <property type="evidence" value="ECO:0007669"/>
    <property type="project" value="InterPro"/>
</dbReference>
<dbReference type="GeneID" id="70126989"/>
<dbReference type="GO" id="GO:0008270">
    <property type="term" value="F:zinc ion binding"/>
    <property type="evidence" value="ECO:0007669"/>
    <property type="project" value="InterPro"/>
</dbReference>
<dbReference type="GO" id="GO:0006351">
    <property type="term" value="P:DNA-templated transcription"/>
    <property type="evidence" value="ECO:0007669"/>
    <property type="project" value="InterPro"/>
</dbReference>
<dbReference type="Gene3D" id="4.10.240.10">
    <property type="entry name" value="Zn(2)-C6 fungal-type DNA-binding domain"/>
    <property type="match status" value="1"/>
</dbReference>
<dbReference type="InterPro" id="IPR001138">
    <property type="entry name" value="Zn2Cys6_DnaBD"/>
</dbReference>